<evidence type="ECO:0000256" key="1">
    <source>
        <dbReference type="SAM" id="MobiDB-lite"/>
    </source>
</evidence>
<dbReference type="RefSeq" id="XP_028468085.1">
    <property type="nucleotide sequence ID" value="XM_028607840.1"/>
</dbReference>
<dbReference type="AlphaFoldDB" id="A0A3N2Q0I4"/>
<evidence type="ECO:0000313" key="2">
    <source>
        <dbReference type="EMBL" id="ROT40279.1"/>
    </source>
</evidence>
<feature type="compositionally biased region" description="Basic residues" evidence="1">
    <location>
        <begin position="21"/>
        <end position="34"/>
    </location>
</feature>
<evidence type="ECO:0008006" key="4">
    <source>
        <dbReference type="Google" id="ProtNLM"/>
    </source>
</evidence>
<dbReference type="STRING" id="1314773.A0A3N2Q0I4"/>
<dbReference type="PANTHER" id="PTHR42345:SF1">
    <property type="entry name" value="VTC DOMAIN-CONTAINING PROTEIN"/>
    <property type="match status" value="1"/>
</dbReference>
<feature type="compositionally biased region" description="Basic and acidic residues" evidence="1">
    <location>
        <begin position="72"/>
        <end position="89"/>
    </location>
</feature>
<accession>A0A3N2Q0I4</accession>
<dbReference type="Proteomes" id="UP000272025">
    <property type="component" value="Unassembled WGS sequence"/>
</dbReference>
<feature type="compositionally biased region" description="Basic and acidic residues" evidence="1">
    <location>
        <begin position="1"/>
        <end position="11"/>
    </location>
</feature>
<evidence type="ECO:0000313" key="3">
    <source>
        <dbReference type="Proteomes" id="UP000272025"/>
    </source>
</evidence>
<organism evidence="2 3">
    <name type="scientific">Sodiomyces alkalinus (strain CBS 110278 / VKM F-3762 / F11)</name>
    <name type="common">Alkaliphilic filamentous fungus</name>
    <dbReference type="NCBI Taxonomy" id="1314773"/>
    <lineage>
        <taxon>Eukaryota</taxon>
        <taxon>Fungi</taxon>
        <taxon>Dikarya</taxon>
        <taxon>Ascomycota</taxon>
        <taxon>Pezizomycotina</taxon>
        <taxon>Sordariomycetes</taxon>
        <taxon>Hypocreomycetidae</taxon>
        <taxon>Glomerellales</taxon>
        <taxon>Plectosphaerellaceae</taxon>
        <taxon>Sodiomyces</taxon>
    </lineage>
</organism>
<sequence length="790" mass="87833">MADRDDREKKGFWGSLLRHTSLARKSPKPAKNFRRTGDGPSPPRRARFSSPDNDVLSPGTGAGGGRRPRRPANKDGGRDKHLYRNDGRHHNANGNGDAPQRPPLTSWPPSNMSSQEVLTLGQAMDLISSGVPAHKGHKRAIPHAPDHYYALYTTSAGTPGDESDAVNLHDSMTQFMTMRIQGSGSGRSSDMATYPWDTLEQPSYAFYFGRTPGTVTLNQWASCASRIPPTIALRDSGAVPRDVDLPRIFERLKELESAHAIEDESEERMYRSLYKRFLRDPDRAAGNPHRTLDRQITDLILVLSRPGYWVDFSDLRNQVATRFLFDRGREAAERYLRFCHQLLLSLELEIRIQARAHGEAAKEKLLNQLPPTIRWDLALAKRWRQNIRVERWGRMPEDVRLRYKLRKRQMRMLKRFAQVMKWPNLEQLVDAMNEHDAEDTLDLVSSDAFAFFSGLILPGTTFPFLIMNTLIDLDPDEATDALALMTHLNPNSGFQHRSYTYWSASCIVGKVLAPTCHALAGWIGPARPSPDLGRSQIVRVRCRRATKQLLTPEDVTSMSERSDPLGPPSENFPVQEYKLVEPKHADSLLADGVRIEVLSFKPSAGSGGQERNVGGDAIRVNEPQWYEASVQFAIDGVSWPLRLAYDVSFISAWPCKGGPHPLFFDYVFETIRADNIVAVRNWGGLYYGGSRRASVQAPESATGRGGGSASGTGVSGHDAENEPEKVLVVEAFGVPDHDVLARAWCSHWGLSAVVADVSKTCMGCAIREAYAATLTVVILIDSSAGKGTSE</sequence>
<feature type="region of interest" description="Disordered" evidence="1">
    <location>
        <begin position="697"/>
        <end position="719"/>
    </location>
</feature>
<feature type="compositionally biased region" description="Gly residues" evidence="1">
    <location>
        <begin position="703"/>
        <end position="714"/>
    </location>
</feature>
<gene>
    <name evidence="2" type="ORF">SODALDRAFT_272600</name>
</gene>
<proteinExistence type="predicted"/>
<dbReference type="EMBL" id="ML119052">
    <property type="protein sequence ID" value="ROT40279.1"/>
    <property type="molecule type" value="Genomic_DNA"/>
</dbReference>
<reference evidence="2 3" key="1">
    <citation type="journal article" date="2018" name="Mol. Ecol.">
        <title>The obligate alkalophilic soda-lake fungus Sodiomyces alkalinus has shifted to a protein diet.</title>
        <authorList>
            <person name="Grum-Grzhimaylo A.A."/>
            <person name="Falkoski D.L."/>
            <person name="van den Heuvel J."/>
            <person name="Valero-Jimenez C.A."/>
            <person name="Min B."/>
            <person name="Choi I.G."/>
            <person name="Lipzen A."/>
            <person name="Daum C.G."/>
            <person name="Aanen D.K."/>
            <person name="Tsang A."/>
            <person name="Henrissat B."/>
            <person name="Bilanenko E.N."/>
            <person name="de Vries R.P."/>
            <person name="van Kan J.A.L."/>
            <person name="Grigoriev I.V."/>
            <person name="Debets A.J.M."/>
        </authorList>
    </citation>
    <scope>NUCLEOTIDE SEQUENCE [LARGE SCALE GENOMIC DNA]</scope>
    <source>
        <strain evidence="2 3">F11</strain>
    </source>
</reference>
<name>A0A3N2Q0I4_SODAK</name>
<dbReference type="PANTHER" id="PTHR42345">
    <property type="entry name" value="TPR_REGION DOMAIN-CONTAINING PROTEIN"/>
    <property type="match status" value="1"/>
</dbReference>
<dbReference type="GeneID" id="39576318"/>
<keyword evidence="3" id="KW-1185">Reference proteome</keyword>
<feature type="region of interest" description="Disordered" evidence="1">
    <location>
        <begin position="1"/>
        <end position="114"/>
    </location>
</feature>
<dbReference type="OrthoDB" id="6493944at2759"/>
<protein>
    <recommendedName>
        <fullName evidence="4">VTC domain-containing protein</fullName>
    </recommendedName>
</protein>